<organism evidence="1 2">
    <name type="scientific">Vaccinium darrowii</name>
    <dbReference type="NCBI Taxonomy" id="229202"/>
    <lineage>
        <taxon>Eukaryota</taxon>
        <taxon>Viridiplantae</taxon>
        <taxon>Streptophyta</taxon>
        <taxon>Embryophyta</taxon>
        <taxon>Tracheophyta</taxon>
        <taxon>Spermatophyta</taxon>
        <taxon>Magnoliopsida</taxon>
        <taxon>eudicotyledons</taxon>
        <taxon>Gunneridae</taxon>
        <taxon>Pentapetalae</taxon>
        <taxon>asterids</taxon>
        <taxon>Ericales</taxon>
        <taxon>Ericaceae</taxon>
        <taxon>Vaccinioideae</taxon>
        <taxon>Vaccinieae</taxon>
        <taxon>Vaccinium</taxon>
    </lineage>
</organism>
<proteinExistence type="predicted"/>
<dbReference type="Proteomes" id="UP000828048">
    <property type="component" value="Chromosome 4"/>
</dbReference>
<reference evidence="1 2" key="1">
    <citation type="journal article" date="2021" name="Hortic Res">
        <title>High-quality reference genome and annotation aids understanding of berry development for evergreen blueberry (Vaccinium darrowii).</title>
        <authorList>
            <person name="Yu J."/>
            <person name="Hulse-Kemp A.M."/>
            <person name="Babiker E."/>
            <person name="Staton M."/>
        </authorList>
    </citation>
    <scope>NUCLEOTIDE SEQUENCE [LARGE SCALE GENOMIC DNA]</scope>
    <source>
        <strain evidence="2">cv. NJ 8807/NJ 8810</strain>
        <tissue evidence="1">Young leaf</tissue>
    </source>
</reference>
<evidence type="ECO:0000313" key="1">
    <source>
        <dbReference type="EMBL" id="KAH7861779.1"/>
    </source>
</evidence>
<evidence type="ECO:0000313" key="2">
    <source>
        <dbReference type="Proteomes" id="UP000828048"/>
    </source>
</evidence>
<comment type="caution">
    <text evidence="1">The sequence shown here is derived from an EMBL/GenBank/DDBJ whole genome shotgun (WGS) entry which is preliminary data.</text>
</comment>
<gene>
    <name evidence="1" type="ORF">Vadar_030827</name>
</gene>
<keyword evidence="2" id="KW-1185">Reference proteome</keyword>
<dbReference type="EMBL" id="CM037154">
    <property type="protein sequence ID" value="KAH7861779.1"/>
    <property type="molecule type" value="Genomic_DNA"/>
</dbReference>
<name>A0ACB7Z7I9_9ERIC</name>
<sequence>MEGLQLIDPVGIAGGLVVYWKKELKVRLISKCSFFIDLLISDDEAGYEWHLINLYASTNDAIRKAQWGELLHYRQRSSGEWIIWGDFNDLLWEDEKQGGRRREAWSLRAFRQFTTELEAIDMGFSGYPFTWVNRRYGDGLIKERLDRVLVSHNWKLQYDKAVVRHLATVGSDHAALLLDTDPPMSYGHRQFRFDSRWCQDPDSHEAVRQGWQNTTRGSKMFEVFHKIKHCRMNLRTWSKQKGFNARKKITEVQQQLELIRTGQRDVESGQLMHLYRVTRRFMRLTVLTGRLQQESHRERLRAYLDDRGVNGVTGFCLL</sequence>
<protein>
    <submittedName>
        <fullName evidence="1">Uncharacterized protein</fullName>
    </submittedName>
</protein>
<accession>A0ACB7Z7I9</accession>